<dbReference type="GeneID" id="83016185"/>
<name>A0A412FV82_9FIRM</name>
<dbReference type="NCBIfam" id="NF001764">
    <property type="entry name" value="PRK00504.1"/>
    <property type="match status" value="1"/>
</dbReference>
<dbReference type="HAMAP" id="MF_00294">
    <property type="entry name" value="Ribosomal_bL33"/>
    <property type="match status" value="1"/>
</dbReference>
<dbReference type="GO" id="GO:0005737">
    <property type="term" value="C:cytoplasm"/>
    <property type="evidence" value="ECO:0007669"/>
    <property type="project" value="UniProtKB-ARBA"/>
</dbReference>
<keyword evidence="3 5" id="KW-0687">Ribonucleoprotein</keyword>
<evidence type="ECO:0000256" key="5">
    <source>
        <dbReference type="HAMAP-Rule" id="MF_00294"/>
    </source>
</evidence>
<evidence type="ECO:0000313" key="7">
    <source>
        <dbReference type="Proteomes" id="UP000284178"/>
    </source>
</evidence>
<comment type="similarity">
    <text evidence="1 5">Belongs to the bacterial ribosomal protein bL33 family.</text>
</comment>
<comment type="caution">
    <text evidence="6">The sequence shown here is derived from an EMBL/GenBank/DDBJ whole genome shotgun (WGS) entry which is preliminary data.</text>
</comment>
<dbReference type="SUPFAM" id="SSF57829">
    <property type="entry name" value="Zn-binding ribosomal proteins"/>
    <property type="match status" value="1"/>
</dbReference>
<evidence type="ECO:0000256" key="2">
    <source>
        <dbReference type="ARBA" id="ARBA00022980"/>
    </source>
</evidence>
<evidence type="ECO:0000256" key="4">
    <source>
        <dbReference type="ARBA" id="ARBA00035176"/>
    </source>
</evidence>
<sequence length="51" mass="6058">MAKETKVILTCTECLSRNYVTHRNPKTHNQRLELMKFCKKCGKHTLHKETK</sequence>
<gene>
    <name evidence="5 6" type="primary">rpmG</name>
    <name evidence="6" type="ORF">DWY25_12350</name>
</gene>
<dbReference type="GO" id="GO:0006412">
    <property type="term" value="P:translation"/>
    <property type="evidence" value="ECO:0007669"/>
    <property type="project" value="UniProtKB-UniRule"/>
</dbReference>
<organism evidence="6 7">
    <name type="scientific">Holdemania filiformis</name>
    <dbReference type="NCBI Taxonomy" id="61171"/>
    <lineage>
        <taxon>Bacteria</taxon>
        <taxon>Bacillati</taxon>
        <taxon>Bacillota</taxon>
        <taxon>Erysipelotrichia</taxon>
        <taxon>Erysipelotrichales</taxon>
        <taxon>Erysipelotrichaceae</taxon>
        <taxon>Holdemania</taxon>
    </lineage>
</organism>
<keyword evidence="7" id="KW-1185">Reference proteome</keyword>
<dbReference type="RefSeq" id="WP_006057355.1">
    <property type="nucleotide sequence ID" value="NZ_CABJCV010000016.1"/>
</dbReference>
<dbReference type="GO" id="GO:0005840">
    <property type="term" value="C:ribosome"/>
    <property type="evidence" value="ECO:0007669"/>
    <property type="project" value="UniProtKB-KW"/>
</dbReference>
<dbReference type="Pfam" id="PF00471">
    <property type="entry name" value="Ribosomal_L33"/>
    <property type="match status" value="1"/>
</dbReference>
<dbReference type="PANTHER" id="PTHR43168:SF2">
    <property type="entry name" value="LARGE RIBOSOMAL SUBUNIT PROTEIN BL33C"/>
    <property type="match status" value="1"/>
</dbReference>
<dbReference type="InterPro" id="IPR001705">
    <property type="entry name" value="Ribosomal_bL33"/>
</dbReference>
<dbReference type="PANTHER" id="PTHR43168">
    <property type="entry name" value="50S RIBOSOMAL PROTEIN L33, CHLOROPLASTIC"/>
    <property type="match status" value="1"/>
</dbReference>
<dbReference type="EMBL" id="QRUP01000016">
    <property type="protein sequence ID" value="RGR72093.1"/>
    <property type="molecule type" value="Genomic_DNA"/>
</dbReference>
<dbReference type="AlphaFoldDB" id="A0A412FV82"/>
<reference evidence="6 7" key="1">
    <citation type="submission" date="2018-08" db="EMBL/GenBank/DDBJ databases">
        <title>A genome reference for cultivated species of the human gut microbiota.</title>
        <authorList>
            <person name="Zou Y."/>
            <person name="Xue W."/>
            <person name="Luo G."/>
        </authorList>
    </citation>
    <scope>NUCLEOTIDE SEQUENCE [LARGE SCALE GENOMIC DNA]</scope>
    <source>
        <strain evidence="6 7">AF24-29</strain>
    </source>
</reference>
<dbReference type="NCBIfam" id="NF001860">
    <property type="entry name" value="PRK00595.1"/>
    <property type="match status" value="1"/>
</dbReference>
<dbReference type="GO" id="GO:1990904">
    <property type="term" value="C:ribonucleoprotein complex"/>
    <property type="evidence" value="ECO:0007669"/>
    <property type="project" value="UniProtKB-KW"/>
</dbReference>
<keyword evidence="2 5" id="KW-0689">Ribosomal protein</keyword>
<proteinExistence type="inferred from homology"/>
<protein>
    <recommendedName>
        <fullName evidence="4 5">Large ribosomal subunit protein bL33</fullName>
    </recommendedName>
</protein>
<dbReference type="GO" id="GO:0003735">
    <property type="term" value="F:structural constituent of ribosome"/>
    <property type="evidence" value="ECO:0007669"/>
    <property type="project" value="InterPro"/>
</dbReference>
<dbReference type="Proteomes" id="UP000284178">
    <property type="component" value="Unassembled WGS sequence"/>
</dbReference>
<accession>A0A412FV82</accession>
<dbReference type="InterPro" id="IPR038584">
    <property type="entry name" value="Ribosomal_bL33_sf"/>
</dbReference>
<evidence type="ECO:0000256" key="3">
    <source>
        <dbReference type="ARBA" id="ARBA00023274"/>
    </source>
</evidence>
<dbReference type="NCBIfam" id="TIGR01023">
    <property type="entry name" value="rpmG_bact"/>
    <property type="match status" value="1"/>
</dbReference>
<dbReference type="Gene3D" id="2.20.28.120">
    <property type="entry name" value="Ribosomal protein L33"/>
    <property type="match status" value="1"/>
</dbReference>
<evidence type="ECO:0000256" key="1">
    <source>
        <dbReference type="ARBA" id="ARBA00007596"/>
    </source>
</evidence>
<dbReference type="InterPro" id="IPR011332">
    <property type="entry name" value="Ribosomal_zn-bd"/>
</dbReference>
<evidence type="ECO:0000313" key="6">
    <source>
        <dbReference type="EMBL" id="RGR72093.1"/>
    </source>
</evidence>